<evidence type="ECO:0000313" key="1">
    <source>
        <dbReference type="EMBL" id="KAH1091795.1"/>
    </source>
</evidence>
<comment type="caution">
    <text evidence="1">The sequence shown here is derived from an EMBL/GenBank/DDBJ whole genome shotgun (WGS) entry which is preliminary data.</text>
</comment>
<evidence type="ECO:0000313" key="2">
    <source>
        <dbReference type="Proteomes" id="UP000828251"/>
    </source>
</evidence>
<keyword evidence="2" id="KW-1185">Reference proteome</keyword>
<name>A0A9D4A7R5_9ROSI</name>
<gene>
    <name evidence="1" type="ORF">J1N35_019052</name>
</gene>
<organism evidence="1 2">
    <name type="scientific">Gossypium stocksii</name>
    <dbReference type="NCBI Taxonomy" id="47602"/>
    <lineage>
        <taxon>Eukaryota</taxon>
        <taxon>Viridiplantae</taxon>
        <taxon>Streptophyta</taxon>
        <taxon>Embryophyta</taxon>
        <taxon>Tracheophyta</taxon>
        <taxon>Spermatophyta</taxon>
        <taxon>Magnoliopsida</taxon>
        <taxon>eudicotyledons</taxon>
        <taxon>Gunneridae</taxon>
        <taxon>Pentapetalae</taxon>
        <taxon>rosids</taxon>
        <taxon>malvids</taxon>
        <taxon>Malvales</taxon>
        <taxon>Malvaceae</taxon>
        <taxon>Malvoideae</taxon>
        <taxon>Gossypium</taxon>
    </lineage>
</organism>
<dbReference type="EMBL" id="JAIQCV010000006">
    <property type="protein sequence ID" value="KAH1091795.1"/>
    <property type="molecule type" value="Genomic_DNA"/>
</dbReference>
<dbReference type="Proteomes" id="UP000828251">
    <property type="component" value="Unassembled WGS sequence"/>
</dbReference>
<accession>A0A9D4A7R5</accession>
<reference evidence="1 2" key="1">
    <citation type="journal article" date="2021" name="Plant Biotechnol. J.">
        <title>Multi-omics assisted identification of the key and species-specific regulatory components of drought-tolerant mechanisms in Gossypium stocksii.</title>
        <authorList>
            <person name="Yu D."/>
            <person name="Ke L."/>
            <person name="Zhang D."/>
            <person name="Wu Y."/>
            <person name="Sun Y."/>
            <person name="Mei J."/>
            <person name="Sun J."/>
            <person name="Sun Y."/>
        </authorList>
    </citation>
    <scope>NUCLEOTIDE SEQUENCE [LARGE SCALE GENOMIC DNA]</scope>
    <source>
        <strain evidence="2">cv. E1</strain>
        <tissue evidence="1">Leaf</tissue>
    </source>
</reference>
<dbReference type="AlphaFoldDB" id="A0A9D4A7R5"/>
<protein>
    <submittedName>
        <fullName evidence="1">Uncharacterized protein</fullName>
    </submittedName>
</protein>
<proteinExistence type="predicted"/>
<sequence>MGRVLDFVEIISVRDVFQYFSQYLSLNGYRRNGSTIWLDNFLMPFASKAWPYNSDDELAHILVGCKRELHFSFYNICGLCPYNWNIISNLVTSFTSSSNQANSHIASARSSSHSHTALVLAQNMDITTILNEARTKEKTIATLSRKTTAKKNNKGARLEEITLEIGSSECPPLT</sequence>